<gene>
    <name evidence="2" type="ORF">ADJ77_09890</name>
    <name evidence="3" type="ORF">J5A51_00125</name>
</gene>
<proteinExistence type="predicted"/>
<dbReference type="OrthoDB" id="7068062at2"/>
<name>A0A0K1NML6_9BACT</name>
<evidence type="ECO:0000313" key="5">
    <source>
        <dbReference type="Proteomes" id="UP000682005"/>
    </source>
</evidence>
<evidence type="ECO:0000313" key="2">
    <source>
        <dbReference type="EMBL" id="AKU70118.1"/>
    </source>
</evidence>
<accession>A0A0K1NML6</accession>
<sequence>MKKNDIISIIQDNDISEYYSLKHLGIEGYAFPDHEALKIVQLCKLLSIPILGGDVYSWNDSTIKGLDDTWYYDRTPSESYYNYVQNSCNKSESYIKTYKNHSCDRTLFSFVIEDQLE</sequence>
<reference evidence="3 5" key="2">
    <citation type="submission" date="2021-03" db="EMBL/GenBank/DDBJ databases">
        <title>Human Oral Microbial Genomes.</title>
        <authorList>
            <person name="Johnston C.D."/>
            <person name="Chen T."/>
            <person name="Dewhirst F.E."/>
        </authorList>
    </citation>
    <scope>NUCLEOTIDE SEQUENCE [LARGE SCALE GENOMIC DNA]</scope>
    <source>
        <strain evidence="3 5">W1435</strain>
    </source>
</reference>
<dbReference type="Pfam" id="PF15569">
    <property type="entry name" value="Imm40"/>
    <property type="match status" value="1"/>
</dbReference>
<dbReference type="EMBL" id="CP012075">
    <property type="protein sequence ID" value="AKU70118.1"/>
    <property type="molecule type" value="Genomic_DNA"/>
</dbReference>
<reference evidence="2 4" key="1">
    <citation type="submission" date="2015-07" db="EMBL/GenBank/DDBJ databases">
        <authorList>
            <person name="Noorani M."/>
        </authorList>
    </citation>
    <scope>NUCLEOTIDE SEQUENCE [LARGE SCALE GENOMIC DNA]</scope>
    <source>
        <strain evidence="2 4">W1435</strain>
    </source>
</reference>
<dbReference type="RefSeq" id="WP_025079250.1">
    <property type="nucleotide sequence ID" value="NZ_BAKO01000069.1"/>
</dbReference>
<dbReference type="Proteomes" id="UP000060345">
    <property type="component" value="Chromosome 2"/>
</dbReference>
<feature type="domain" description="Immunity protein 40" evidence="1">
    <location>
        <begin position="20"/>
        <end position="112"/>
    </location>
</feature>
<dbReference type="AlphaFoldDB" id="A0A0K1NML6"/>
<dbReference type="EMBL" id="CP072369">
    <property type="protein sequence ID" value="QUB85731.1"/>
    <property type="molecule type" value="Genomic_DNA"/>
</dbReference>
<organism evidence="2 4">
    <name type="scientific">Prevotella fusca JCM 17724</name>
    <dbReference type="NCBI Taxonomy" id="1236517"/>
    <lineage>
        <taxon>Bacteria</taxon>
        <taxon>Pseudomonadati</taxon>
        <taxon>Bacteroidota</taxon>
        <taxon>Bacteroidia</taxon>
        <taxon>Bacteroidales</taxon>
        <taxon>Prevotellaceae</taxon>
        <taxon>Prevotella</taxon>
    </lineage>
</organism>
<evidence type="ECO:0000313" key="3">
    <source>
        <dbReference type="EMBL" id="QUB85731.1"/>
    </source>
</evidence>
<protein>
    <recommendedName>
        <fullName evidence="1">Immunity protein 40 domain-containing protein</fullName>
    </recommendedName>
</protein>
<dbReference type="InterPro" id="IPR029080">
    <property type="entry name" value="Imm40"/>
</dbReference>
<keyword evidence="5" id="KW-1185">Reference proteome</keyword>
<dbReference type="Proteomes" id="UP000682005">
    <property type="component" value="Chromosome 2"/>
</dbReference>
<dbReference type="STRING" id="1236517.ADJ77_09890"/>
<evidence type="ECO:0000313" key="4">
    <source>
        <dbReference type="Proteomes" id="UP000060345"/>
    </source>
</evidence>
<dbReference type="KEGG" id="pfus:ADJ77_09890"/>
<evidence type="ECO:0000259" key="1">
    <source>
        <dbReference type="Pfam" id="PF15569"/>
    </source>
</evidence>